<dbReference type="PANTHER" id="PTHR37807">
    <property type="entry name" value="OS07G0160300 PROTEIN"/>
    <property type="match status" value="1"/>
</dbReference>
<proteinExistence type="predicted"/>
<dbReference type="Proteomes" id="UP000811609">
    <property type="component" value="Chromosome 9"/>
</dbReference>
<sequence>MAKEEKKMIIAMKGHPGTGKSTLAQSLASSLRIPLIDKDDVRDSTLPLQRSLLPLSPTAASNLLNDLSYDVIYRFASTQLRIGISVIVDSPLSRKSHLDRLVQLADSSRASVFVVECKPTDEEEWRKRLERRGASVDGTASWHKPATWRDIERLLVGYAGCTDYDIGDVPRLVVDTTAPVEVGELVSSVVEFIGAQAEHEL</sequence>
<gene>
    <name evidence="1" type="ORF">CIPAW_09G218400</name>
</gene>
<protein>
    <submittedName>
        <fullName evidence="1">Uncharacterized protein</fullName>
    </submittedName>
</protein>
<keyword evidence="2" id="KW-1185">Reference proteome</keyword>
<accession>A0A8T1PNQ9</accession>
<evidence type="ECO:0000313" key="2">
    <source>
        <dbReference type="Proteomes" id="UP000811609"/>
    </source>
</evidence>
<reference evidence="1" key="1">
    <citation type="submission" date="2020-12" db="EMBL/GenBank/DDBJ databases">
        <title>WGS assembly of Carya illinoinensis cv. Pawnee.</title>
        <authorList>
            <person name="Platts A."/>
            <person name="Shu S."/>
            <person name="Wright S."/>
            <person name="Barry K."/>
            <person name="Edger P."/>
            <person name="Pires J.C."/>
            <person name="Schmutz J."/>
        </authorList>
    </citation>
    <scope>NUCLEOTIDE SEQUENCE</scope>
    <source>
        <tissue evidence="1">Leaf</tissue>
    </source>
</reference>
<dbReference type="EMBL" id="CM031817">
    <property type="protein sequence ID" value="KAG6643534.1"/>
    <property type="molecule type" value="Genomic_DNA"/>
</dbReference>
<organism evidence="1 2">
    <name type="scientific">Carya illinoinensis</name>
    <name type="common">Pecan</name>
    <dbReference type="NCBI Taxonomy" id="32201"/>
    <lineage>
        <taxon>Eukaryota</taxon>
        <taxon>Viridiplantae</taxon>
        <taxon>Streptophyta</taxon>
        <taxon>Embryophyta</taxon>
        <taxon>Tracheophyta</taxon>
        <taxon>Spermatophyta</taxon>
        <taxon>Magnoliopsida</taxon>
        <taxon>eudicotyledons</taxon>
        <taxon>Gunneridae</taxon>
        <taxon>Pentapetalae</taxon>
        <taxon>rosids</taxon>
        <taxon>fabids</taxon>
        <taxon>Fagales</taxon>
        <taxon>Juglandaceae</taxon>
        <taxon>Carya</taxon>
    </lineage>
</organism>
<dbReference type="Pfam" id="PF13671">
    <property type="entry name" value="AAA_33"/>
    <property type="match status" value="1"/>
</dbReference>
<dbReference type="AlphaFoldDB" id="A0A8T1PNQ9"/>
<name>A0A8T1PNQ9_CARIL</name>
<comment type="caution">
    <text evidence="1">The sequence shown here is derived from an EMBL/GenBank/DDBJ whole genome shotgun (WGS) entry which is preliminary data.</text>
</comment>
<evidence type="ECO:0000313" key="1">
    <source>
        <dbReference type="EMBL" id="KAG6643534.1"/>
    </source>
</evidence>
<dbReference type="PANTHER" id="PTHR37807:SF3">
    <property type="entry name" value="OS07G0160300 PROTEIN"/>
    <property type="match status" value="1"/>
</dbReference>